<dbReference type="Proteomes" id="UP000095283">
    <property type="component" value="Unplaced"/>
</dbReference>
<protein>
    <submittedName>
        <fullName evidence="5">HTH_Tnp_Tc3_1 domain-containing protein</fullName>
    </submittedName>
</protein>
<sequence length="68" mass="7228">MARGSLLNDIAKGNILAFSDAGLNRTEITREIGRSRNVPVNFLRAPGEYGIKKSGGRPSKLGSGKKEG</sequence>
<dbReference type="Pfam" id="PF11427">
    <property type="entry name" value="HTH_Tnp_Tc3_1"/>
    <property type="match status" value="1"/>
</dbReference>
<dbReference type="GO" id="GO:0003677">
    <property type="term" value="F:DNA binding"/>
    <property type="evidence" value="ECO:0007669"/>
    <property type="project" value="InterPro"/>
</dbReference>
<dbReference type="Gene3D" id="1.10.10.60">
    <property type="entry name" value="Homeodomain-like"/>
    <property type="match status" value="1"/>
</dbReference>
<accession>A0A1I7XJZ2</accession>
<evidence type="ECO:0000313" key="4">
    <source>
        <dbReference type="Proteomes" id="UP000095283"/>
    </source>
</evidence>
<evidence type="ECO:0000313" key="5">
    <source>
        <dbReference type="WBParaSite" id="Hba_18035"/>
    </source>
</evidence>
<dbReference type="InterPro" id="IPR025898">
    <property type="entry name" value="Tc3_transposase_DNA-bd_dom"/>
</dbReference>
<dbReference type="GO" id="GO:0005634">
    <property type="term" value="C:nucleus"/>
    <property type="evidence" value="ECO:0007669"/>
    <property type="project" value="UniProtKB-SubCell"/>
</dbReference>
<dbReference type="InterPro" id="IPR009057">
    <property type="entry name" value="Homeodomain-like_sf"/>
</dbReference>
<evidence type="ECO:0000259" key="3">
    <source>
        <dbReference type="Pfam" id="PF11427"/>
    </source>
</evidence>
<dbReference type="AlphaFoldDB" id="A0A1I7XJZ2"/>
<dbReference type="SUPFAM" id="SSF46689">
    <property type="entry name" value="Homeodomain-like"/>
    <property type="match status" value="1"/>
</dbReference>
<evidence type="ECO:0000256" key="1">
    <source>
        <dbReference type="ARBA" id="ARBA00004123"/>
    </source>
</evidence>
<name>A0A1I7XJZ2_HETBA</name>
<keyword evidence="4" id="KW-1185">Reference proteome</keyword>
<evidence type="ECO:0000256" key="2">
    <source>
        <dbReference type="SAM" id="MobiDB-lite"/>
    </source>
</evidence>
<feature type="region of interest" description="Disordered" evidence="2">
    <location>
        <begin position="47"/>
        <end position="68"/>
    </location>
</feature>
<dbReference type="WBParaSite" id="Hba_18035">
    <property type="protein sequence ID" value="Hba_18035"/>
    <property type="gene ID" value="Hba_18035"/>
</dbReference>
<reference evidence="5" key="1">
    <citation type="submission" date="2016-11" db="UniProtKB">
        <authorList>
            <consortium name="WormBaseParasite"/>
        </authorList>
    </citation>
    <scope>IDENTIFICATION</scope>
</reference>
<proteinExistence type="predicted"/>
<organism evidence="4 5">
    <name type="scientific">Heterorhabditis bacteriophora</name>
    <name type="common">Entomopathogenic nematode worm</name>
    <dbReference type="NCBI Taxonomy" id="37862"/>
    <lineage>
        <taxon>Eukaryota</taxon>
        <taxon>Metazoa</taxon>
        <taxon>Ecdysozoa</taxon>
        <taxon>Nematoda</taxon>
        <taxon>Chromadorea</taxon>
        <taxon>Rhabditida</taxon>
        <taxon>Rhabditina</taxon>
        <taxon>Rhabditomorpha</taxon>
        <taxon>Strongyloidea</taxon>
        <taxon>Heterorhabditidae</taxon>
        <taxon>Heterorhabditis</taxon>
    </lineage>
</organism>
<comment type="subcellular location">
    <subcellularLocation>
        <location evidence="1">Nucleus</location>
    </subcellularLocation>
</comment>
<feature type="domain" description="Tc3 transposase DNA binding" evidence="3">
    <location>
        <begin position="3"/>
        <end position="50"/>
    </location>
</feature>